<dbReference type="PANTHER" id="PTHR40057:SF1">
    <property type="entry name" value="SLR1162 PROTEIN"/>
    <property type="match status" value="1"/>
</dbReference>
<dbReference type="Proteomes" id="UP000598775">
    <property type="component" value="Unassembled WGS sequence"/>
</dbReference>
<dbReference type="PANTHER" id="PTHR40057">
    <property type="entry name" value="SLR1162 PROTEIN"/>
    <property type="match status" value="1"/>
</dbReference>
<dbReference type="RefSeq" id="WP_188678004.1">
    <property type="nucleotide sequence ID" value="NZ_BMGP01000003.1"/>
</dbReference>
<feature type="transmembrane region" description="Helical" evidence="2">
    <location>
        <begin position="237"/>
        <end position="256"/>
    </location>
</feature>
<evidence type="ECO:0000259" key="3">
    <source>
        <dbReference type="Pfam" id="PF03992"/>
    </source>
</evidence>
<keyword evidence="5" id="KW-1185">Reference proteome</keyword>
<keyword evidence="4" id="KW-0503">Monooxygenase</keyword>
<feature type="transmembrane region" description="Helical" evidence="2">
    <location>
        <begin position="262"/>
        <end position="285"/>
    </location>
</feature>
<sequence length="331" mass="36852">MSTSESGAPSVTTAGGGAASPAGGPPVSLIIERRVIPESDDLYRDWQRRLGTVMATWPGFIDRKVIEPSPPTQDDWVLIQRFVNAEAARQWLQSAERAALLEEIKGHFVGQEDIHLVTEDSSVNKAASIIVTSHVDAGGEDAFLAWQRKISAAESSYPGFLGHKIERPTPGVQEDWTVILTFDTDEHLDAWQSSTQRAKLLKEGEAYNSNMRVTKSSYGFNFWAPGRPNRATIFKDNLLVLLVLYPIVFLFGYFITDPFLGGLPFWASLFIGNFVSTQLLGWFIAPWIFKVFDWWHNPGAGVRRNVYGYLILAVLYAALMGVDAWLISLKA</sequence>
<dbReference type="GO" id="GO:0004497">
    <property type="term" value="F:monooxygenase activity"/>
    <property type="evidence" value="ECO:0007669"/>
    <property type="project" value="UniProtKB-KW"/>
</dbReference>
<feature type="domain" description="ABM" evidence="3">
    <location>
        <begin position="129"/>
        <end position="196"/>
    </location>
</feature>
<gene>
    <name evidence="4" type="ORF">GCM10011399_21740</name>
</gene>
<evidence type="ECO:0000256" key="2">
    <source>
        <dbReference type="SAM" id="Phobius"/>
    </source>
</evidence>
<dbReference type="InterPro" id="IPR038762">
    <property type="entry name" value="ABM_predict"/>
</dbReference>
<accession>A0A917B8T4</accession>
<keyword evidence="4" id="KW-0560">Oxidoreductase</keyword>
<evidence type="ECO:0000313" key="5">
    <source>
        <dbReference type="Proteomes" id="UP000598775"/>
    </source>
</evidence>
<dbReference type="AlphaFoldDB" id="A0A917B8T4"/>
<dbReference type="InterPro" id="IPR007138">
    <property type="entry name" value="ABM_dom"/>
</dbReference>
<comment type="caution">
    <text evidence="4">The sequence shown here is derived from an EMBL/GenBank/DDBJ whole genome shotgun (WGS) entry which is preliminary data.</text>
</comment>
<name>A0A917B8T4_9MICO</name>
<feature type="domain" description="ABM" evidence="3">
    <location>
        <begin position="27"/>
        <end position="99"/>
    </location>
</feature>
<dbReference type="EMBL" id="BMGP01000003">
    <property type="protein sequence ID" value="GGF28151.1"/>
    <property type="molecule type" value="Genomic_DNA"/>
</dbReference>
<feature type="region of interest" description="Disordered" evidence="1">
    <location>
        <begin position="1"/>
        <end position="25"/>
    </location>
</feature>
<dbReference type="Gene3D" id="3.30.70.100">
    <property type="match status" value="2"/>
</dbReference>
<evidence type="ECO:0000313" key="4">
    <source>
        <dbReference type="EMBL" id="GGF28151.1"/>
    </source>
</evidence>
<dbReference type="Pfam" id="PF03992">
    <property type="entry name" value="ABM"/>
    <property type="match status" value="2"/>
</dbReference>
<feature type="transmembrane region" description="Helical" evidence="2">
    <location>
        <begin position="306"/>
        <end position="327"/>
    </location>
</feature>
<keyword evidence="2" id="KW-0472">Membrane</keyword>
<organism evidence="4 5">
    <name type="scientific">Subtercola lobariae</name>
    <dbReference type="NCBI Taxonomy" id="1588641"/>
    <lineage>
        <taxon>Bacteria</taxon>
        <taxon>Bacillati</taxon>
        <taxon>Actinomycetota</taxon>
        <taxon>Actinomycetes</taxon>
        <taxon>Micrococcales</taxon>
        <taxon>Microbacteriaceae</taxon>
        <taxon>Subtercola</taxon>
    </lineage>
</organism>
<proteinExistence type="predicted"/>
<protein>
    <submittedName>
        <fullName evidence="4">Antibiotic biosynthesis monooxygenase</fullName>
    </submittedName>
</protein>
<keyword evidence="2" id="KW-0812">Transmembrane</keyword>
<evidence type="ECO:0000256" key="1">
    <source>
        <dbReference type="SAM" id="MobiDB-lite"/>
    </source>
</evidence>
<dbReference type="InterPro" id="IPR011008">
    <property type="entry name" value="Dimeric_a/b-barrel"/>
</dbReference>
<reference evidence="4 5" key="1">
    <citation type="journal article" date="2014" name="Int. J. Syst. Evol. Microbiol.">
        <title>Complete genome sequence of Corynebacterium casei LMG S-19264T (=DSM 44701T), isolated from a smear-ripened cheese.</title>
        <authorList>
            <consortium name="US DOE Joint Genome Institute (JGI-PGF)"/>
            <person name="Walter F."/>
            <person name="Albersmeier A."/>
            <person name="Kalinowski J."/>
            <person name="Ruckert C."/>
        </authorList>
    </citation>
    <scope>NUCLEOTIDE SEQUENCE [LARGE SCALE GENOMIC DNA]</scope>
    <source>
        <strain evidence="4 5">CGMCC 1.12976</strain>
    </source>
</reference>
<dbReference type="SUPFAM" id="SSF54909">
    <property type="entry name" value="Dimeric alpha+beta barrel"/>
    <property type="match status" value="2"/>
</dbReference>
<keyword evidence="2" id="KW-1133">Transmembrane helix</keyword>